<dbReference type="InterPro" id="IPR004473">
    <property type="entry name" value="Restrct_endonuc_typeI_HsdR"/>
</dbReference>
<dbReference type="InterPro" id="IPR014001">
    <property type="entry name" value="Helicase_ATP-bd"/>
</dbReference>
<dbReference type="PANTHER" id="PTHR30195">
    <property type="entry name" value="TYPE I SITE-SPECIFIC DEOXYRIBONUCLEASE PROTEIN SUBUNIT M AND R"/>
    <property type="match status" value="1"/>
</dbReference>
<dbReference type="NCBIfam" id="TIGR00348">
    <property type="entry name" value="hsdR"/>
    <property type="match status" value="1"/>
</dbReference>
<protein>
    <recommendedName>
        <fullName evidence="11">Type I restriction enzyme endonuclease subunit</fullName>
        <shortName evidence="11">R protein</shortName>
        <ecNumber evidence="11">3.1.21.3</ecNumber>
    </recommendedName>
    <alternativeName>
        <fullName evidence="11">Type-1 restriction enzyme R protein</fullName>
    </alternativeName>
</protein>
<evidence type="ECO:0000256" key="6">
    <source>
        <dbReference type="ARBA" id="ARBA00022747"/>
    </source>
</evidence>
<dbReference type="InterPro" id="IPR051268">
    <property type="entry name" value="Type-I_R_enzyme_R_subunit"/>
</dbReference>
<name>A0ABR6E691_9LACO</name>
<dbReference type="CDD" id="cd18800">
    <property type="entry name" value="SF2_C_EcoR124I-like"/>
    <property type="match status" value="1"/>
</dbReference>
<evidence type="ECO:0000256" key="1">
    <source>
        <dbReference type="ARBA" id="ARBA00000851"/>
    </source>
</evidence>
<evidence type="ECO:0000256" key="9">
    <source>
        <dbReference type="ARBA" id="ARBA00022840"/>
    </source>
</evidence>
<dbReference type="InterPro" id="IPR007409">
    <property type="entry name" value="Restrct_endonuc_type1_HsdR_N"/>
</dbReference>
<proteinExistence type="inferred from homology"/>
<comment type="function">
    <text evidence="11">Subunit R is required for both nuclease and ATPase activities, but not for modification.</text>
</comment>
<dbReference type="PANTHER" id="PTHR30195:SF16">
    <property type="entry name" value="TYPE I RESTRICTION ENZYME ENDONUCLEASE SUBUNIT"/>
    <property type="match status" value="1"/>
</dbReference>
<dbReference type="CDD" id="cd22332">
    <property type="entry name" value="HsdR_N"/>
    <property type="match status" value="1"/>
</dbReference>
<evidence type="ECO:0000256" key="8">
    <source>
        <dbReference type="ARBA" id="ARBA00022801"/>
    </source>
</evidence>
<feature type="domain" description="Helicase ATP-binding" evidence="12">
    <location>
        <begin position="283"/>
        <end position="452"/>
    </location>
</feature>
<keyword evidence="14" id="KW-1185">Reference proteome</keyword>
<evidence type="ECO:0000256" key="5">
    <source>
        <dbReference type="ARBA" id="ARBA00022741"/>
    </source>
</evidence>
<evidence type="ECO:0000313" key="13">
    <source>
        <dbReference type="EMBL" id="MBB1062299.1"/>
    </source>
</evidence>
<gene>
    <name evidence="13" type="ORF">H5R64_00525</name>
</gene>
<keyword evidence="6 11" id="KW-0680">Restriction system</keyword>
<comment type="subunit">
    <text evidence="3 11">The type I restriction/modification system is composed of three polypeptides R, M and S.</text>
</comment>
<keyword evidence="5 11" id="KW-0547">Nucleotide-binding</keyword>
<evidence type="ECO:0000256" key="10">
    <source>
        <dbReference type="ARBA" id="ARBA00023125"/>
    </source>
</evidence>
<evidence type="ECO:0000313" key="14">
    <source>
        <dbReference type="Proteomes" id="UP000544052"/>
    </source>
</evidence>
<evidence type="ECO:0000256" key="7">
    <source>
        <dbReference type="ARBA" id="ARBA00022759"/>
    </source>
</evidence>
<dbReference type="Proteomes" id="UP000544052">
    <property type="component" value="Unassembled WGS sequence"/>
</dbReference>
<keyword evidence="9 11" id="KW-0067">ATP-binding</keyword>
<dbReference type="Pfam" id="PF22679">
    <property type="entry name" value="T1R_D3-like"/>
    <property type="match status" value="1"/>
</dbReference>
<dbReference type="InterPro" id="IPR055180">
    <property type="entry name" value="HsdR_RecA-like_helicase_dom_2"/>
</dbReference>
<dbReference type="EC" id="3.1.21.3" evidence="11"/>
<accession>A0ABR6E691</accession>
<dbReference type="PROSITE" id="PS51192">
    <property type="entry name" value="HELICASE_ATP_BIND_1"/>
    <property type="match status" value="1"/>
</dbReference>
<dbReference type="SUPFAM" id="SSF52540">
    <property type="entry name" value="P-loop containing nucleoside triphosphate hydrolases"/>
    <property type="match status" value="2"/>
</dbReference>
<dbReference type="EMBL" id="JACIUZ010000011">
    <property type="protein sequence ID" value="MBB1062299.1"/>
    <property type="molecule type" value="Genomic_DNA"/>
</dbReference>
<sequence>MTVEHNELKFENDLINHLVNLGGSKQWEYLPQIKTTDQLWANFKHILEQHNQDRLEQPLSSTEFNQVKAEIQKQTKTPYEAGQFLYGINGISQVEIERDDGKHIYLQIFDQQQIGAGNTVYQIVNQIDRPAVIPGRKDRRFDVTMLINGLPIIQIEEKADGRDAKEALNQMRQYIEEEQYTDIFGTVQVLVALTPHDARYMANTTAESFNTDFAFQWQRAEDNKPVLDAMQFADLVLSIPMAHQMATNYMILDGTPKHKMIKIMRPYQVYSTKKVINKIREHTFGIDDQRIGYVWHTTGSGKTISSFKAAWLASKLPNVDKVVFMVDRIALTNQTVDEYKAYDPENTDDSKGGVVTDTANRWDLVNRLRRKGNGIIVTSTQKMDAVVRSKDFKAVDKNIVFIVDEAHRSTSGEMLQRIRQAFPKSAWVGYTGTPVFLPENGKSKILTTRDIFGDVIHTYTIQDAIKDGNVLGFKVDFETTLTEKVLREQYLPEYFKARYPKMTDEEVQERIANMNDDDMDDKVEPSVYDENPKHIQLVVKDILKNWNKRSVNGKYNAILTTHVGGGKASTPMAMEYYREFKKQNAERQHPLRIGITFSQDTSNSDSQLETNKSLQEAMKDYNKMFGTSFDDKQVKEYTEQVVSRLNRTINDGKYFDIVIVVDQLLTGFNAPQLNTLYVDRTLKGAALVQAYSRTNRVYDMQTKPFGRIINYRWPNHTEMLMKRALAKYANRNSASIQTTLFGDDGESKGVIAPSYDQIKNKLHKVVNSLASFSEDFTDIPASEAAQEQMYKDLRQYNHLMAIAKQDDRYDDRHPEKLLMTLGMSEDDEEILTTTLANRLKAKIAKKHHIDFSQVDLQMEHVKEVKVNWDYLEGLIAEVMNQYHNNNIEAAKKSAEEVKNISDKLEDRRYAAKILRFIDDIFRGKVKPKEYPVQQRHIKKLIDRNNNDQQRTAIFDYKKQWGLADIKDSHLVNEILERHVIGADDLNGNGELDNIVMEGQAVYKTDAESANVKELSKIKYRTHLRRNINEFADKLKKEY</sequence>
<keyword evidence="8 11" id="KW-0378">Hydrolase</keyword>
<comment type="similarity">
    <text evidence="2 11">Belongs to the HsdR family.</text>
</comment>
<evidence type="ECO:0000256" key="2">
    <source>
        <dbReference type="ARBA" id="ARBA00008598"/>
    </source>
</evidence>
<dbReference type="Pfam" id="PF18766">
    <property type="entry name" value="SWI2_SNF2"/>
    <property type="match status" value="1"/>
</dbReference>
<reference evidence="13 14" key="1">
    <citation type="submission" date="2020-07" db="EMBL/GenBank/DDBJ databases">
        <title>Description of Limosilactobacillus balticus sp. nov., Limosilactobacillus agrestis sp. nov., Limosilactobacillus albertensis sp. nov., Limosilactobacillus rudii sp. nov., Limosilactobacillus fastidiosus sp. nov., five novel Limosilactobacillus species isolated from the vertebrate gastrointestinal tract, and proposal of 6 subspecies of Limosilactobacillus reuteri adapted to the gastrointestinal tract of specific vertebrate hosts.</title>
        <authorList>
            <person name="Li F."/>
            <person name="Cheng C."/>
            <person name="Zheng J."/>
            <person name="Quevedo R.M."/>
            <person name="Li J."/>
            <person name="Roos S."/>
            <person name="Gaenzle M.G."/>
            <person name="Walter J."/>
        </authorList>
    </citation>
    <scope>NUCLEOTIDE SEQUENCE [LARGE SCALE GENOMIC DNA]</scope>
    <source>
        <strain evidence="13 14">WF-MO7-1</strain>
    </source>
</reference>
<keyword evidence="4" id="KW-0540">Nuclease</keyword>
<dbReference type="GO" id="GO:0004519">
    <property type="term" value="F:endonuclease activity"/>
    <property type="evidence" value="ECO:0007669"/>
    <property type="project" value="UniProtKB-KW"/>
</dbReference>
<dbReference type="Gene3D" id="3.90.1570.50">
    <property type="match status" value="1"/>
</dbReference>
<dbReference type="InterPro" id="IPR040980">
    <property type="entry name" value="SWI2_SNF2"/>
</dbReference>
<comment type="catalytic activity">
    <reaction evidence="1 11">
        <text>Endonucleolytic cleavage of DNA to give random double-stranded fragments with terminal 5'-phosphates, ATP is simultaneously hydrolyzed.</text>
        <dbReference type="EC" id="3.1.21.3"/>
    </reaction>
</comment>
<comment type="caution">
    <text evidence="13">The sequence shown here is derived from an EMBL/GenBank/DDBJ whole genome shotgun (WGS) entry which is preliminary data.</text>
</comment>
<keyword evidence="10 11" id="KW-0238">DNA-binding</keyword>
<evidence type="ECO:0000256" key="11">
    <source>
        <dbReference type="RuleBase" id="RU364115"/>
    </source>
</evidence>
<organism evidence="13 14">
    <name type="scientific">Limosilactobacillus fastidiosus</name>
    <dbReference type="NCBI Taxonomy" id="2759855"/>
    <lineage>
        <taxon>Bacteria</taxon>
        <taxon>Bacillati</taxon>
        <taxon>Bacillota</taxon>
        <taxon>Bacilli</taxon>
        <taxon>Lactobacillales</taxon>
        <taxon>Lactobacillaceae</taxon>
        <taxon>Limosilactobacillus</taxon>
    </lineage>
</organism>
<dbReference type="SMART" id="SM00487">
    <property type="entry name" value="DEXDc"/>
    <property type="match status" value="1"/>
</dbReference>
<keyword evidence="7 13" id="KW-0255">Endonuclease</keyword>
<evidence type="ECO:0000256" key="3">
    <source>
        <dbReference type="ARBA" id="ARBA00011296"/>
    </source>
</evidence>
<dbReference type="InterPro" id="IPR027417">
    <property type="entry name" value="P-loop_NTPase"/>
</dbReference>
<dbReference type="RefSeq" id="WP_182582508.1">
    <property type="nucleotide sequence ID" value="NZ_JACIUZ010000011.1"/>
</dbReference>
<evidence type="ECO:0000256" key="4">
    <source>
        <dbReference type="ARBA" id="ARBA00022722"/>
    </source>
</evidence>
<dbReference type="Pfam" id="PF04313">
    <property type="entry name" value="HSDR_N"/>
    <property type="match status" value="1"/>
</dbReference>
<evidence type="ECO:0000259" key="12">
    <source>
        <dbReference type="PROSITE" id="PS51192"/>
    </source>
</evidence>
<dbReference type="Gene3D" id="3.40.50.300">
    <property type="entry name" value="P-loop containing nucleotide triphosphate hydrolases"/>
    <property type="match status" value="2"/>
</dbReference>